<keyword evidence="1" id="KW-0175">Coiled coil</keyword>
<name>A0A7S2CLB7_9EUKA</name>
<proteinExistence type="predicted"/>
<dbReference type="EMBL" id="HBGU01018095">
    <property type="protein sequence ID" value="CAD9429155.1"/>
    <property type="molecule type" value="Transcribed_RNA"/>
</dbReference>
<evidence type="ECO:0000313" key="3">
    <source>
        <dbReference type="EMBL" id="CAD9429155.1"/>
    </source>
</evidence>
<reference evidence="3" key="1">
    <citation type="submission" date="2021-01" db="EMBL/GenBank/DDBJ databases">
        <authorList>
            <person name="Corre E."/>
            <person name="Pelletier E."/>
            <person name="Niang G."/>
            <person name="Scheremetjew M."/>
            <person name="Finn R."/>
            <person name="Kale V."/>
            <person name="Holt S."/>
            <person name="Cochrane G."/>
            <person name="Meng A."/>
            <person name="Brown T."/>
            <person name="Cohen L."/>
        </authorList>
    </citation>
    <scope>NUCLEOTIDE SEQUENCE</scope>
    <source>
        <strain evidence="3">UTEX LB 985</strain>
    </source>
</reference>
<feature type="coiled-coil region" evidence="1">
    <location>
        <begin position="62"/>
        <end position="89"/>
    </location>
</feature>
<gene>
    <name evidence="3" type="ORF">CBRE1094_LOCUS9818</name>
</gene>
<accession>A0A7S2CLB7</accession>
<evidence type="ECO:0000256" key="2">
    <source>
        <dbReference type="SAM" id="MobiDB-lite"/>
    </source>
</evidence>
<sequence length="266" mass="29536">MDNNDTAIIPYAEALVPQPVGRPPRGKKWDGLQGSWVDQPLQEQEPRRGINKGKPWVRCSSKWRLQEELQSVREEAKALQQELLNMGQASLQDVEALQKMSQERVDTLVGLLDRANDAVQELASQPGPELSTDSDDEDPLAKYPSTGRWSVQDRAQRMLSTPPGFEYKFSVGDIVIHNADRNRKVQVVSRKRGRYQVLPPKGKAQPRWAEQHNLDSIAAFTAARNATFVRNATFAPIASAIAFASTSAITSIQQCTSTSTTIPTSQ</sequence>
<dbReference type="AlphaFoldDB" id="A0A7S2CLB7"/>
<evidence type="ECO:0000256" key="1">
    <source>
        <dbReference type="SAM" id="Coils"/>
    </source>
</evidence>
<protein>
    <submittedName>
        <fullName evidence="3">Uncharacterized protein</fullName>
    </submittedName>
</protein>
<feature type="region of interest" description="Disordered" evidence="2">
    <location>
        <begin position="121"/>
        <end position="147"/>
    </location>
</feature>
<organism evidence="3">
    <name type="scientific">Haptolina brevifila</name>
    <dbReference type="NCBI Taxonomy" id="156173"/>
    <lineage>
        <taxon>Eukaryota</taxon>
        <taxon>Haptista</taxon>
        <taxon>Haptophyta</taxon>
        <taxon>Prymnesiophyceae</taxon>
        <taxon>Prymnesiales</taxon>
        <taxon>Prymnesiaceae</taxon>
        <taxon>Haptolina</taxon>
    </lineage>
</organism>